<proteinExistence type="predicted"/>
<reference evidence="1 2" key="1">
    <citation type="submission" date="2024-06" db="EMBL/GenBank/DDBJ databases">
        <title>The Natural Products Discovery Center: Release of the First 8490 Sequenced Strains for Exploring Actinobacteria Biosynthetic Diversity.</title>
        <authorList>
            <person name="Kalkreuter E."/>
            <person name="Kautsar S.A."/>
            <person name="Yang D."/>
            <person name="Bader C.D."/>
            <person name="Teijaro C.N."/>
            <person name="Fluegel L."/>
            <person name="Davis C.M."/>
            <person name="Simpson J.R."/>
            <person name="Lauterbach L."/>
            <person name="Steele A.D."/>
            <person name="Gui C."/>
            <person name="Meng S."/>
            <person name="Li G."/>
            <person name="Viehrig K."/>
            <person name="Ye F."/>
            <person name="Su P."/>
            <person name="Kiefer A.F."/>
            <person name="Nichols A."/>
            <person name="Cepeda A.J."/>
            <person name="Yan W."/>
            <person name="Fan B."/>
            <person name="Jiang Y."/>
            <person name="Adhikari A."/>
            <person name="Zheng C.-J."/>
            <person name="Schuster L."/>
            <person name="Cowan T.M."/>
            <person name="Smanski M.J."/>
            <person name="Chevrette M.G."/>
            <person name="De Carvalho L.P.S."/>
            <person name="Shen B."/>
        </authorList>
    </citation>
    <scope>NUCLEOTIDE SEQUENCE [LARGE SCALE GENOMIC DNA]</scope>
    <source>
        <strain evidence="1 2">NPDC050671</strain>
    </source>
</reference>
<accession>A0ABV3FIR9</accession>
<dbReference type="EMBL" id="JBFAIH010000031">
    <property type="protein sequence ID" value="MEV0367532.1"/>
    <property type="molecule type" value="Genomic_DNA"/>
</dbReference>
<evidence type="ECO:0000313" key="2">
    <source>
        <dbReference type="Proteomes" id="UP001551658"/>
    </source>
</evidence>
<gene>
    <name evidence="1" type="ORF">AB0H72_33085</name>
</gene>
<name>A0ABV3FIR9_9NOCA</name>
<keyword evidence="2" id="KW-1185">Reference proteome</keyword>
<protein>
    <submittedName>
        <fullName evidence="1">Uncharacterized protein</fullName>
    </submittedName>
</protein>
<evidence type="ECO:0000313" key="1">
    <source>
        <dbReference type="EMBL" id="MEV0367532.1"/>
    </source>
</evidence>
<dbReference type="RefSeq" id="WP_357987236.1">
    <property type="nucleotide sequence ID" value="NZ_JBFAIH010000031.1"/>
</dbReference>
<sequence length="62" mass="6815">MSDSDPFAGRPIREVINKLEEMAAEHGDDVPVSVADIQGEYAEFQVGARTVGYFEGQVVISW</sequence>
<dbReference type="Proteomes" id="UP001551658">
    <property type="component" value="Unassembled WGS sequence"/>
</dbReference>
<organism evidence="1 2">
    <name type="scientific">Nocardia fusca</name>
    <dbReference type="NCBI Taxonomy" id="941183"/>
    <lineage>
        <taxon>Bacteria</taxon>
        <taxon>Bacillati</taxon>
        <taxon>Actinomycetota</taxon>
        <taxon>Actinomycetes</taxon>
        <taxon>Mycobacteriales</taxon>
        <taxon>Nocardiaceae</taxon>
        <taxon>Nocardia</taxon>
    </lineage>
</organism>
<comment type="caution">
    <text evidence="1">The sequence shown here is derived from an EMBL/GenBank/DDBJ whole genome shotgun (WGS) entry which is preliminary data.</text>
</comment>